<feature type="compositionally biased region" description="Basic and acidic residues" evidence="1">
    <location>
        <begin position="462"/>
        <end position="472"/>
    </location>
</feature>
<feature type="compositionally biased region" description="Basic and acidic residues" evidence="1">
    <location>
        <begin position="908"/>
        <end position="1177"/>
    </location>
</feature>
<feature type="compositionally biased region" description="Low complexity" evidence="1">
    <location>
        <begin position="754"/>
        <end position="774"/>
    </location>
</feature>
<evidence type="ECO:0000313" key="4">
    <source>
        <dbReference type="Proteomes" id="UP000187013"/>
    </source>
</evidence>
<dbReference type="Proteomes" id="UP000187013">
    <property type="component" value="Unassembled WGS sequence"/>
</dbReference>
<feature type="compositionally biased region" description="Low complexity" evidence="1">
    <location>
        <begin position="789"/>
        <end position="801"/>
    </location>
</feature>
<feature type="compositionally biased region" description="Basic and acidic residues" evidence="1">
    <location>
        <begin position="680"/>
        <end position="702"/>
    </location>
</feature>
<dbReference type="PANTHER" id="PTHR28196">
    <property type="entry name" value="NUCLEOLAR PROTEIN NET1-RELATED"/>
    <property type="match status" value="1"/>
</dbReference>
<dbReference type="GO" id="GO:0001100">
    <property type="term" value="P:negative regulation of exit from mitosis"/>
    <property type="evidence" value="ECO:0007669"/>
    <property type="project" value="EnsemblFungi"/>
</dbReference>
<feature type="compositionally biased region" description="Basic and acidic residues" evidence="1">
    <location>
        <begin position="593"/>
        <end position="604"/>
    </location>
</feature>
<dbReference type="Pfam" id="PF10407">
    <property type="entry name" value="Cytokin_check_N"/>
    <property type="match status" value="1"/>
</dbReference>
<dbReference type="EMBL" id="BDGX01000030">
    <property type="protein sequence ID" value="GAV51479.1"/>
    <property type="molecule type" value="Genomic_DNA"/>
</dbReference>
<dbReference type="GO" id="GO:0030869">
    <property type="term" value="C:RENT complex"/>
    <property type="evidence" value="ECO:0007669"/>
    <property type="project" value="EnsemblFungi"/>
</dbReference>
<dbReference type="eggNOG" id="ENOG502QW4V">
    <property type="taxonomic scope" value="Eukaryota"/>
</dbReference>
<feature type="compositionally biased region" description="Basic and acidic residues" evidence="1">
    <location>
        <begin position="356"/>
        <end position="366"/>
    </location>
</feature>
<reference evidence="3 4" key="1">
    <citation type="submission" date="2016-08" db="EMBL/GenBank/DDBJ databases">
        <title>Draft genome sequence of allopolyploid Zygosaccharomyces rouxii.</title>
        <authorList>
            <person name="Watanabe J."/>
            <person name="Uehara K."/>
            <person name="Mogi Y."/>
            <person name="Tsukioka Y."/>
        </authorList>
    </citation>
    <scope>NUCLEOTIDE SEQUENCE [LARGE SCALE GENOMIC DNA]</scope>
    <source>
        <strain evidence="3 4">NBRC 110957</strain>
    </source>
</reference>
<organism evidence="3 4">
    <name type="scientific">Zygosaccharomyces rouxii</name>
    <dbReference type="NCBI Taxonomy" id="4956"/>
    <lineage>
        <taxon>Eukaryota</taxon>
        <taxon>Fungi</taxon>
        <taxon>Dikarya</taxon>
        <taxon>Ascomycota</taxon>
        <taxon>Saccharomycotina</taxon>
        <taxon>Saccharomycetes</taxon>
        <taxon>Saccharomycetales</taxon>
        <taxon>Saccharomycetaceae</taxon>
        <taxon>Zygosaccharomyces</taxon>
    </lineage>
</organism>
<comment type="caution">
    <text evidence="3">The sequence shown here is derived from an EMBL/GenBank/DDBJ whole genome shotgun (WGS) entry which is preliminary data.</text>
</comment>
<feature type="region of interest" description="Disordered" evidence="1">
    <location>
        <begin position="216"/>
        <end position="292"/>
    </location>
</feature>
<feature type="compositionally biased region" description="Polar residues" evidence="1">
    <location>
        <begin position="417"/>
        <end position="437"/>
    </location>
</feature>
<dbReference type="OrthoDB" id="6365676at2759"/>
<evidence type="ECO:0000313" key="3">
    <source>
        <dbReference type="EMBL" id="GAV51479.1"/>
    </source>
</evidence>
<feature type="compositionally biased region" description="Polar residues" evidence="1">
    <location>
        <begin position="1329"/>
        <end position="1342"/>
    </location>
</feature>
<dbReference type="GO" id="GO:1902570">
    <property type="term" value="P:protein localization to nucleolus"/>
    <property type="evidence" value="ECO:0007669"/>
    <property type="project" value="EnsemblFungi"/>
</dbReference>
<evidence type="ECO:0000256" key="1">
    <source>
        <dbReference type="SAM" id="MobiDB-lite"/>
    </source>
</evidence>
<feature type="compositionally biased region" description="Basic and acidic residues" evidence="1">
    <location>
        <begin position="497"/>
        <end position="506"/>
    </location>
</feature>
<feature type="compositionally biased region" description="Polar residues" evidence="1">
    <location>
        <begin position="449"/>
        <end position="461"/>
    </location>
</feature>
<feature type="compositionally biased region" description="Polar residues" evidence="1">
    <location>
        <begin position="339"/>
        <end position="349"/>
    </location>
</feature>
<feature type="compositionally biased region" description="Basic and acidic residues" evidence="1">
    <location>
        <begin position="378"/>
        <end position="396"/>
    </location>
</feature>
<feature type="compositionally biased region" description="Acidic residues" evidence="1">
    <location>
        <begin position="397"/>
        <end position="408"/>
    </location>
</feature>
<name>A0A1Q3A6Y1_ZYGRO</name>
<feature type="compositionally biased region" description="Low complexity" evidence="1">
    <location>
        <begin position="1419"/>
        <end position="1434"/>
    </location>
</feature>
<feature type="compositionally biased region" description="Low complexity" evidence="1">
    <location>
        <begin position="646"/>
        <end position="655"/>
    </location>
</feature>
<feature type="domain" description="Nucleolar protein Dnt1-like N-terminal" evidence="2">
    <location>
        <begin position="68"/>
        <end position="138"/>
    </location>
</feature>
<feature type="compositionally biased region" description="Low complexity" evidence="1">
    <location>
        <begin position="520"/>
        <end position="530"/>
    </location>
</feature>
<dbReference type="OMA" id="KCEKMYP"/>
<feature type="compositionally biased region" description="Low complexity" evidence="1">
    <location>
        <begin position="1182"/>
        <end position="1197"/>
    </location>
</feature>
<feature type="compositionally biased region" description="Basic and acidic residues" evidence="1">
    <location>
        <begin position="562"/>
        <end position="572"/>
    </location>
</feature>
<feature type="compositionally biased region" description="Basic and acidic residues" evidence="1">
    <location>
        <begin position="710"/>
        <end position="725"/>
    </location>
</feature>
<gene>
    <name evidence="3" type="ORF">ZYGR_0AD06620</name>
</gene>
<dbReference type="GO" id="GO:0004864">
    <property type="term" value="F:protein phosphatase inhibitor activity"/>
    <property type="evidence" value="ECO:0007669"/>
    <property type="project" value="EnsemblFungi"/>
</dbReference>
<dbReference type="PANTHER" id="PTHR28196:SF1">
    <property type="entry name" value="NUCLEOLAR PROTEIN NET1-RELATED"/>
    <property type="match status" value="1"/>
</dbReference>
<dbReference type="InterPro" id="IPR043185">
    <property type="entry name" value="Net1/Tof2"/>
</dbReference>
<feature type="region of interest" description="Disordered" evidence="1">
    <location>
        <begin position="323"/>
        <end position="1454"/>
    </location>
</feature>
<proteinExistence type="predicted"/>
<dbReference type="GO" id="GO:1904751">
    <property type="term" value="P:positive regulation of protein localization to nucleolus"/>
    <property type="evidence" value="ECO:0007669"/>
    <property type="project" value="EnsemblFungi"/>
</dbReference>
<feature type="compositionally biased region" description="Basic and acidic residues" evidence="1">
    <location>
        <begin position="269"/>
        <end position="292"/>
    </location>
</feature>
<evidence type="ECO:0000259" key="2">
    <source>
        <dbReference type="Pfam" id="PF10407"/>
    </source>
</evidence>
<dbReference type="GO" id="GO:0000183">
    <property type="term" value="P:rDNA heterochromatin formation"/>
    <property type="evidence" value="ECO:0007669"/>
    <property type="project" value="EnsemblFungi"/>
</dbReference>
<feature type="compositionally biased region" description="Polar residues" evidence="1">
    <location>
        <begin position="734"/>
        <end position="753"/>
    </location>
</feature>
<feature type="compositionally biased region" description="Acidic residues" evidence="1">
    <location>
        <begin position="1237"/>
        <end position="1248"/>
    </location>
</feature>
<sequence>MFKLQVVLVPPSAQNALLPYGLASSTAESSQLFGVNPLTNSRNPDSTLPYAPSGNASNVVPHHFTTRTRKFLHFTKSANSLLELSTEIVEKCNKMYPYVDEIEILSLQDSQGCDLDPDFLVKDVFTMDNVVRAIVRNELEIEDSSPVSSYRAAKRKRLNNGSVQNSIPNGVLNITKKRPAAFAMRNPSTANNGNIISSNNNNINSVSNNMRVSTPLAHQIYPPPSDGAQVRMDSNNSEDEDEEQGERSFLPPPAQPQSPPIRVSSGIDQTKKIKSMIEDDTVSRSETVDPDKLRQQRLLSGTPVRPTMTPNRVTLTGQRVVSENQPAHLNNAHSDRKPSFSTTRITSGRLSIPEPKISEIEKELKEGPSSPSSVLPPKPDRIPMKRPLQETEVQRTEEEDEEEEESDESEKKVRQFIQRQTSIADNNGSPTKNSPLSEENVHLAELPQTRPSSAQPQFQRKTSLEAKVEHKSASGGNLMDEERLRIDNFSEDEAEGVQEKEHDRQLEGQLGRGTSQSKFNDANFASSAAARDADADDSDNETANDTVVVRDTGSKSSGNHSINREELLKFMEGDYSPTWNKQSSKRKPYTTVLHKDIDNSKPDPRNILPEKMTRNAAKRAAQLLAGREDESSESESEQEIEESSSDDGSSGIEVDASADDSDDRVAVAENNSVKTLNIHPLKEMVVKTDEKNDQHNDSEHSEGTSFGSSSDHEQNDLPAKNDELQAPKIVVHDSNLQKPDSKTPQSTFTSKEPSTQQQEKFSSSTSSFPSATLSRFRTQLLNSDKKLPKSSPSSLPANNSNGEHQWKFASSPTVSSSGREATDPRNIERPKSASAEDSKRLKETLKQADLEAKQKAFNESKRFKEEAEAKKKQQDEEKLRVKQQEAEVQKKKQQEELERLKQQQFKNQQEELERKKREFHEKKKQEELERQRREEENRKREEENRRKEAEAEKKRIEALEKQRQEKLKLKQQEELDKKKQEEEEKRRKEESEKKRQQELEKKRKEELDRKKQQEEMERKKQQEEVEKRKRQEELEKKKQEEELERRRQQEELEKKKQAEVKKKQEELEKKRQEEELQGKRQQEELEKKRQLEELNRKKKQEELEKKRKEKEDQERKRREEVEKKKQEDLEKKRQAEVKKKQEDLEKKKQAEVKKKQEEELQRKKQAELDKKKQQDAKKKAKSAAAKSTISKPATAKSPAVTNGSDKLKELKARFTSPKAYVPTPAKSSQQNNKGSDNEESESSDDESSTEYSSSSSEDEDESSSKKSRRMVVNTPKGSVTSGKQKSSPKKVPAEDDIEAAPQSTQRSNVSSQRSQSETPISRFFHSPGRGQSQSEPKENSSILDGLPKKVRPSLSSLSDLASRGVPEVREKATSLSPAPHVTRASAKIDSDSEEDDSDENDGSDTESEDSDSDSDDSDSGNSGFISAKTAGSALGKKKKGGGGFASLLRDSQRR</sequence>
<accession>A0A1Q3A6Y1</accession>
<feature type="compositionally biased region" description="Polar residues" evidence="1">
    <location>
        <begin position="1275"/>
        <end position="1285"/>
    </location>
</feature>
<dbReference type="GO" id="GO:0000182">
    <property type="term" value="F:rDNA binding"/>
    <property type="evidence" value="ECO:0007669"/>
    <property type="project" value="EnsemblFungi"/>
</dbReference>
<feature type="compositionally biased region" description="Basic and acidic residues" evidence="1">
    <location>
        <begin position="820"/>
        <end position="901"/>
    </location>
</feature>
<feature type="compositionally biased region" description="Acidic residues" evidence="1">
    <location>
        <begin position="630"/>
        <end position="645"/>
    </location>
</feature>
<protein>
    <recommendedName>
        <fullName evidence="2">Nucleolar protein Dnt1-like N-terminal domain-containing protein</fullName>
    </recommendedName>
</protein>
<dbReference type="InterPro" id="IPR018844">
    <property type="entry name" value="Dnt1-like_N"/>
</dbReference>
<feature type="compositionally biased region" description="Pro residues" evidence="1">
    <location>
        <begin position="250"/>
        <end position="259"/>
    </location>
</feature>
<feature type="compositionally biased region" description="Acidic residues" evidence="1">
    <location>
        <begin position="1391"/>
        <end position="1418"/>
    </location>
</feature>
<feature type="compositionally biased region" description="Polar residues" evidence="1">
    <location>
        <begin position="323"/>
        <end position="332"/>
    </location>
</feature>
<feature type="compositionally biased region" description="Polar residues" evidence="1">
    <location>
        <begin position="808"/>
        <end position="819"/>
    </location>
</feature>
<feature type="compositionally biased region" description="Low complexity" evidence="1">
    <location>
        <begin position="1302"/>
        <end position="1316"/>
    </location>
</feature>
<feature type="compositionally biased region" description="Polar residues" evidence="1">
    <location>
        <begin position="1225"/>
        <end position="1234"/>
    </location>
</feature>